<dbReference type="InterPro" id="IPR036236">
    <property type="entry name" value="Znf_C2H2_sf"/>
</dbReference>
<dbReference type="GO" id="GO:0008270">
    <property type="term" value="F:zinc ion binding"/>
    <property type="evidence" value="ECO:0007669"/>
    <property type="project" value="UniProtKB-KW"/>
</dbReference>
<keyword evidence="6" id="KW-0862">Zinc</keyword>
<dbReference type="GO" id="GO:0045892">
    <property type="term" value="P:negative regulation of DNA-templated transcription"/>
    <property type="evidence" value="ECO:0007669"/>
    <property type="project" value="UniProtKB-ARBA"/>
</dbReference>
<dbReference type="Proteomes" id="UP000308365">
    <property type="component" value="Unassembled WGS sequence"/>
</dbReference>
<dbReference type="PROSITE" id="PS50157">
    <property type="entry name" value="ZINC_FINGER_C2H2_2"/>
    <property type="match status" value="2"/>
</dbReference>
<dbReference type="SUPFAM" id="SSF57667">
    <property type="entry name" value="beta-beta-alpha zinc fingers"/>
    <property type="match status" value="1"/>
</dbReference>
<evidence type="ECO:0000256" key="5">
    <source>
        <dbReference type="ARBA" id="ARBA00022771"/>
    </source>
</evidence>
<dbReference type="GO" id="GO:0009968">
    <property type="term" value="P:negative regulation of signal transduction"/>
    <property type="evidence" value="ECO:0007669"/>
    <property type="project" value="UniProtKB-ARBA"/>
</dbReference>
<dbReference type="AlphaFoldDB" id="A0A4V5P9M5"/>
<accession>A0A4V5P9M5</accession>
<feature type="domain" description="C2H2-type" evidence="9">
    <location>
        <begin position="94"/>
        <end position="117"/>
    </location>
</feature>
<evidence type="ECO:0000313" key="10">
    <source>
        <dbReference type="EMBL" id="TKC45950.1"/>
    </source>
</evidence>
<dbReference type="InterPro" id="IPR027756">
    <property type="entry name" value="Ovo-like"/>
</dbReference>
<evidence type="ECO:0000256" key="3">
    <source>
        <dbReference type="ARBA" id="ARBA00022723"/>
    </source>
</evidence>
<comment type="similarity">
    <text evidence="2">Belongs to the krueppel C2H2-type zinc-finger protein family.</text>
</comment>
<organism evidence="10 11">
    <name type="scientific">Monodon monoceros</name>
    <name type="common">Narwhal</name>
    <name type="synonym">Ceratodon monodon</name>
    <dbReference type="NCBI Taxonomy" id="40151"/>
    <lineage>
        <taxon>Eukaryota</taxon>
        <taxon>Metazoa</taxon>
        <taxon>Chordata</taxon>
        <taxon>Craniata</taxon>
        <taxon>Vertebrata</taxon>
        <taxon>Euteleostomi</taxon>
        <taxon>Mammalia</taxon>
        <taxon>Eutheria</taxon>
        <taxon>Laurasiatheria</taxon>
        <taxon>Artiodactyla</taxon>
        <taxon>Whippomorpha</taxon>
        <taxon>Cetacea</taxon>
        <taxon>Odontoceti</taxon>
        <taxon>Monodontidae</taxon>
        <taxon>Monodon</taxon>
    </lineage>
</organism>
<sequence length="137" mass="15428">SRCSIWSSGGVGWGPNSHVPPTALPGHTDCHSYGPWDAWLPPLPQGFPLQRMLTRHLKCHSPAHHHVCHCCGKGFHDAFDLKRHMRTHTGIWPFRCGVCGKAFTQRCSLEVHLAKAHGQLASYAYRERCEKLHVCED</sequence>
<dbReference type="PANTHER" id="PTHR10032">
    <property type="entry name" value="ZINC FINGER PROTEIN WITH KRAB AND SCAN DOMAINS"/>
    <property type="match status" value="1"/>
</dbReference>
<dbReference type="GO" id="GO:0045616">
    <property type="term" value="P:regulation of keratinocyte differentiation"/>
    <property type="evidence" value="ECO:0007669"/>
    <property type="project" value="UniProtKB-ARBA"/>
</dbReference>
<comment type="subcellular location">
    <subcellularLocation>
        <location evidence="1">Nucleus</location>
    </subcellularLocation>
</comment>
<keyword evidence="5 8" id="KW-0863">Zinc-finger</keyword>
<dbReference type="Pfam" id="PF00096">
    <property type="entry name" value="zf-C2H2"/>
    <property type="match status" value="2"/>
</dbReference>
<evidence type="ECO:0000259" key="9">
    <source>
        <dbReference type="PROSITE" id="PS50157"/>
    </source>
</evidence>
<reference evidence="11" key="1">
    <citation type="journal article" date="2019" name="IScience">
        <title>Narwhal Genome Reveals Long-Term Low Genetic Diversity despite Current Large Abundance Size.</title>
        <authorList>
            <person name="Westbury M.V."/>
            <person name="Petersen B."/>
            <person name="Garde E."/>
            <person name="Heide-Jorgensen M.P."/>
            <person name="Lorenzen E.D."/>
        </authorList>
    </citation>
    <scope>NUCLEOTIDE SEQUENCE [LARGE SCALE GENOMIC DNA]</scope>
</reference>
<evidence type="ECO:0000256" key="8">
    <source>
        <dbReference type="PROSITE-ProRule" id="PRU00042"/>
    </source>
</evidence>
<dbReference type="PANTHER" id="PTHR10032:SF220">
    <property type="entry name" value="TRANSCRIPTION FACTOR OVO-LIKE PROTEIN 3-RELATED"/>
    <property type="match status" value="1"/>
</dbReference>
<comment type="caution">
    <text evidence="10">The sequence shown here is derived from an EMBL/GenBank/DDBJ whole genome shotgun (WGS) entry which is preliminary data.</text>
</comment>
<dbReference type="FunFam" id="3.30.160.60:FF:001250">
    <property type="entry name" value="putative transcription factor ovo-like protein 3"/>
    <property type="match status" value="1"/>
</dbReference>
<evidence type="ECO:0000256" key="1">
    <source>
        <dbReference type="ARBA" id="ARBA00004123"/>
    </source>
</evidence>
<keyword evidence="3" id="KW-0479">Metal-binding</keyword>
<gene>
    <name evidence="10" type="ORF">EI555_005211</name>
</gene>
<dbReference type="EMBL" id="RWIC01000295">
    <property type="protein sequence ID" value="TKC45950.1"/>
    <property type="molecule type" value="Genomic_DNA"/>
</dbReference>
<dbReference type="GO" id="GO:0045596">
    <property type="term" value="P:negative regulation of cell differentiation"/>
    <property type="evidence" value="ECO:0007669"/>
    <property type="project" value="UniProtKB-ARBA"/>
</dbReference>
<dbReference type="InterPro" id="IPR013087">
    <property type="entry name" value="Znf_C2H2_type"/>
</dbReference>
<feature type="non-terminal residue" evidence="10">
    <location>
        <position position="1"/>
    </location>
</feature>
<dbReference type="GO" id="GO:0000978">
    <property type="term" value="F:RNA polymerase II cis-regulatory region sequence-specific DNA binding"/>
    <property type="evidence" value="ECO:0007669"/>
    <property type="project" value="TreeGrafter"/>
</dbReference>
<keyword evidence="7" id="KW-0539">Nucleus</keyword>
<evidence type="ECO:0000256" key="7">
    <source>
        <dbReference type="ARBA" id="ARBA00023242"/>
    </source>
</evidence>
<evidence type="ECO:0000256" key="4">
    <source>
        <dbReference type="ARBA" id="ARBA00022737"/>
    </source>
</evidence>
<dbReference type="GO" id="GO:0051241">
    <property type="term" value="P:negative regulation of multicellular organismal process"/>
    <property type="evidence" value="ECO:0007669"/>
    <property type="project" value="UniProtKB-ARBA"/>
</dbReference>
<feature type="domain" description="C2H2-type" evidence="9">
    <location>
        <begin position="66"/>
        <end position="93"/>
    </location>
</feature>
<dbReference type="PROSITE" id="PS00028">
    <property type="entry name" value="ZINC_FINGER_C2H2_1"/>
    <property type="match status" value="2"/>
</dbReference>
<dbReference type="GO" id="GO:0010837">
    <property type="term" value="P:regulation of keratinocyte proliferation"/>
    <property type="evidence" value="ECO:0007669"/>
    <property type="project" value="UniProtKB-ARBA"/>
</dbReference>
<evidence type="ECO:0000256" key="6">
    <source>
        <dbReference type="ARBA" id="ARBA00022833"/>
    </source>
</evidence>
<dbReference type="GO" id="GO:0009913">
    <property type="term" value="P:epidermal cell differentiation"/>
    <property type="evidence" value="ECO:0007669"/>
    <property type="project" value="TreeGrafter"/>
</dbReference>
<dbReference type="GO" id="GO:0005634">
    <property type="term" value="C:nucleus"/>
    <property type="evidence" value="ECO:0007669"/>
    <property type="project" value="UniProtKB-SubCell"/>
</dbReference>
<protein>
    <recommendedName>
        <fullName evidence="9">C2H2-type domain-containing protein</fullName>
    </recommendedName>
</protein>
<dbReference type="SMART" id="SM00355">
    <property type="entry name" value="ZnF_C2H2"/>
    <property type="match status" value="2"/>
</dbReference>
<evidence type="ECO:0000256" key="2">
    <source>
        <dbReference type="ARBA" id="ARBA00006991"/>
    </source>
</evidence>
<dbReference type="Gene3D" id="3.30.160.60">
    <property type="entry name" value="Classic Zinc Finger"/>
    <property type="match status" value="2"/>
</dbReference>
<evidence type="ECO:0000313" key="11">
    <source>
        <dbReference type="Proteomes" id="UP000308365"/>
    </source>
</evidence>
<dbReference type="GO" id="GO:0000981">
    <property type="term" value="F:DNA-binding transcription factor activity, RNA polymerase II-specific"/>
    <property type="evidence" value="ECO:0007669"/>
    <property type="project" value="TreeGrafter"/>
</dbReference>
<name>A0A4V5P9M5_MONMO</name>
<dbReference type="FunFam" id="3.30.160.60:FF:000452">
    <property type="entry name" value="Transcription factor Ovo-like 2"/>
    <property type="match status" value="1"/>
</dbReference>
<keyword evidence="4" id="KW-0677">Repeat</keyword>
<proteinExistence type="inferred from homology"/>